<dbReference type="OrthoDB" id="538223at2759"/>
<dbReference type="InterPro" id="IPR024662">
    <property type="entry name" value="Trs65"/>
</dbReference>
<proteinExistence type="predicted"/>
<keyword evidence="4" id="KW-1185">Reference proteome</keyword>
<feature type="region of interest" description="Disordered" evidence="1">
    <location>
        <begin position="127"/>
        <end position="162"/>
    </location>
</feature>
<organism evidence="3 4">
    <name type="scientific">Linnemannia hyalina</name>
    <dbReference type="NCBI Taxonomy" id="64524"/>
    <lineage>
        <taxon>Eukaryota</taxon>
        <taxon>Fungi</taxon>
        <taxon>Fungi incertae sedis</taxon>
        <taxon>Mucoromycota</taxon>
        <taxon>Mortierellomycotina</taxon>
        <taxon>Mortierellomycetes</taxon>
        <taxon>Mortierellales</taxon>
        <taxon>Mortierellaceae</taxon>
        <taxon>Linnemannia</taxon>
    </lineage>
</organism>
<feature type="region of interest" description="Disordered" evidence="1">
    <location>
        <begin position="384"/>
        <end position="413"/>
    </location>
</feature>
<feature type="domain" description="Trafficking protein particle complex II-specific subunit 65 IgD3" evidence="2">
    <location>
        <begin position="658"/>
        <end position="806"/>
    </location>
</feature>
<dbReference type="EMBL" id="JAHRHY010000018">
    <property type="protein sequence ID" value="KAG9062708.1"/>
    <property type="molecule type" value="Genomic_DNA"/>
</dbReference>
<gene>
    <name evidence="3" type="ORF">KI688_005014</name>
</gene>
<dbReference type="SUPFAM" id="SSF51110">
    <property type="entry name" value="alpha-D-mannose-specific plant lectins"/>
    <property type="match status" value="1"/>
</dbReference>
<comment type="caution">
    <text evidence="3">The sequence shown here is derived from an EMBL/GenBank/DDBJ whole genome shotgun (WGS) entry which is preliminary data.</text>
</comment>
<sequence length="1600" mass="173085">MRSIDSLFNDSHWEVRIPNARIDNLSEDYKAVIQAKPRTHVFYGTFFCCLLLLCTPSPSSDDEFSRPHDETVLFFLQISLPDDLSTQHEETAKQVEDFFKTLEIQVEAAFVDSLSLVASAPTVQNTMYKSPNGSRPGSAVDKRTSAGGSPGPFAGRNLGYDQGRTDSTILSSYTYNAAEPGKEPEIRPINGLWTAIFPFSVPVSFVRTKSANTMLMLSTHVILRPTDQVVPAAVPMDDQYNLECFSMVNLLEGLSDDPNFVSAVVPQHHYRPDTPRARVQPPPMAPVLRRSVRRTIAVRSALNVRMRTTRVSPMENPLMMSIEVENNSEHGAKFKMTQLEVDVTNAVVTPLDSAELTKLPMVLHSSDHVTFLFSISLLDNPEWNADNQPNGNDPYGSRHRNSSDGLTQVGSPRDAQRQVTIILQGTPEVDGVQGQIIHSRWNCFLDVSDMTKRDNPLGAYGGQKQLYAPQPSHPSTLLPPHPGPNGQNQHHQLHHRNRSLSSSPQPQAAMNKGTSLVRRVSASASPNQSGRQSMGNSGPAEPRARRSSLISEGAPGSQRGGAMHSTNRRSGPTGWGHGRSETGQSLAPVHEGSSHHSPRVGNGPTGETASYEDDAPHGPVNNNSGRPAVNQGGLSPGLGIDMVSQALSGVTQGRENDTGDGIVVSFAVTDRVVVGKIFNLEIFIVNRSRHIRRYTLVVPNRKRAKGSDPSQGSKVLPPLPTGEQVLQNVPIDPYMEEPELLRRHVDNETTEADIICLENNVRLSPLYPLTCQNLNLRFIAIKEQLHTIDLVQLVDNDTGFVTNLRNCLCFMAEASFGALSQQVPEPSKPKMKTLHITAALLLAVAATSNAQATSPEPAFGLHFGLSYVYEIVTTAAQEATKMMTKHKKYNKAETNYFARVGTNGIGSTGTPVKSDGSSGMDGPFPLIEVFDSTGTVLTSTEGGKREPYLDSGEFNRTSSKVVFAGGKHYRMKVTAGDDGALNPNAACISSIAVSPDELSGSPTYAISAELIVSVDNSVPWYYSGQQSYAHIPSNDCRPVRIPGVCFWLSQFVKKDYTPVYSIELDNIPEYVALLAAPEAKLPAPGSVKITRSARQAAGAATAPTKRDVDVKPEGYNHANFGPLSAKVLCESSSSRGPNYLSIEEERYCDMTTHTLFPNCKSISDTGCYRIVNNNAVSVVHKPAKVGDKDPAETVEPLLLTLRLFEFGPDAMVTIENTLKKRAECVKGTAKAALNVGETLVTTDFVASEEGGRYRLVVLGSTGDVIAYDTASGSSEPSSIAVWRLGANGPRDSSYIAEVNASGQICSRTLAGVVLKCAGPVSPLGPTYQLTVSKMGAVYIKNGGTVVWTTDPRATPTSHEIAGTVLTETNSFKSLDSITESKLTSTNGKTTLEFKDAKLCLYNSFKFQTWCLPPPAGDNPEVRFTLTTRGSICILRTTGGPLSSSCSRNVGVETSYIAVVHNDGFLKIYNSAEELVWQRGGVQTLSETNTLRAGEFKPMLKEIKSANGQFSLVATETGGLVLRKTSDATTVWQLGGRLVKGEYTIELGKDGNLCVGTASVHSRVSCITETAKKEDQYVLVVEDDGHVAILASDGSVAWRST</sequence>
<dbReference type="SUPFAM" id="SSF50998">
    <property type="entry name" value="Quinoprotein alcohol dehydrogenase-like"/>
    <property type="match status" value="1"/>
</dbReference>
<dbReference type="PANTHER" id="PTHR28159:SF1">
    <property type="entry name" value="TRAFFICKING PROTEIN PARTICLE COMPLEX II-SPECIFIC SUBUNIT 65"/>
    <property type="match status" value="1"/>
</dbReference>
<evidence type="ECO:0000313" key="3">
    <source>
        <dbReference type="EMBL" id="KAG9062708.1"/>
    </source>
</evidence>
<evidence type="ECO:0000259" key="2">
    <source>
        <dbReference type="Pfam" id="PF12735"/>
    </source>
</evidence>
<dbReference type="GO" id="GO:1990071">
    <property type="term" value="C:TRAPPII protein complex"/>
    <property type="evidence" value="ECO:0007669"/>
    <property type="project" value="InterPro"/>
</dbReference>
<accession>A0A9P8BP34</accession>
<feature type="compositionally biased region" description="Polar residues" evidence="1">
    <location>
        <begin position="504"/>
        <end position="514"/>
    </location>
</feature>
<dbReference type="InterPro" id="IPR011047">
    <property type="entry name" value="Quinoprotein_ADH-like_sf"/>
</dbReference>
<evidence type="ECO:0000313" key="4">
    <source>
        <dbReference type="Proteomes" id="UP000707451"/>
    </source>
</evidence>
<protein>
    <recommendedName>
        <fullName evidence="2">Trafficking protein particle complex II-specific subunit 65 IgD3 domain-containing protein</fullName>
    </recommendedName>
</protein>
<dbReference type="InterPro" id="IPR055420">
    <property type="entry name" value="IgD3_Trs65"/>
</dbReference>
<reference evidence="3" key="1">
    <citation type="submission" date="2021-06" db="EMBL/GenBank/DDBJ databases">
        <title>Genome Sequence of Mortierella hyaline Strain SCG-10, a Cold-Adapted, Nitrate-Reducing Fungus Isolated from Soil in Minnesota, USA.</title>
        <authorList>
            <person name="Aldossari N."/>
        </authorList>
    </citation>
    <scope>NUCLEOTIDE SEQUENCE</scope>
    <source>
        <strain evidence="3">SCG-10</strain>
    </source>
</reference>
<dbReference type="Proteomes" id="UP000707451">
    <property type="component" value="Unassembled WGS sequence"/>
</dbReference>
<dbReference type="PANTHER" id="PTHR28159">
    <property type="entry name" value="TRAFFICKING PROTEIN PARTICLE COMPLEX II-SPECIFIC SUBUNIT 65"/>
    <property type="match status" value="1"/>
</dbReference>
<dbReference type="GO" id="GO:0006891">
    <property type="term" value="P:intra-Golgi vesicle-mediated transport"/>
    <property type="evidence" value="ECO:0007669"/>
    <property type="project" value="InterPro"/>
</dbReference>
<dbReference type="Gene3D" id="2.90.10.10">
    <property type="entry name" value="Bulb-type lectin domain"/>
    <property type="match status" value="2"/>
</dbReference>
<evidence type="ECO:0000256" key="1">
    <source>
        <dbReference type="SAM" id="MobiDB-lite"/>
    </source>
</evidence>
<feature type="compositionally biased region" description="Polar residues" evidence="1">
    <location>
        <begin position="522"/>
        <end position="536"/>
    </location>
</feature>
<dbReference type="Pfam" id="PF12735">
    <property type="entry name" value="IgD3_Trs65"/>
    <property type="match status" value="1"/>
</dbReference>
<feature type="region of interest" description="Disordered" evidence="1">
    <location>
        <begin position="455"/>
        <end position="637"/>
    </location>
</feature>
<dbReference type="InterPro" id="IPR036426">
    <property type="entry name" value="Bulb-type_lectin_dom_sf"/>
</dbReference>
<name>A0A9P8BP34_9FUNG</name>